<dbReference type="Pfam" id="PF07705">
    <property type="entry name" value="CARDB"/>
    <property type="match status" value="1"/>
</dbReference>
<name>A0A379EYR3_9BACT</name>
<feature type="region of interest" description="Disordered" evidence="1">
    <location>
        <begin position="827"/>
        <end position="851"/>
    </location>
</feature>
<dbReference type="OrthoDB" id="1054647at2"/>
<protein>
    <submittedName>
        <fullName evidence="4">CARDB</fullName>
    </submittedName>
</protein>
<dbReference type="CDD" id="cd00063">
    <property type="entry name" value="FN3"/>
    <property type="match status" value="1"/>
</dbReference>
<keyword evidence="2" id="KW-0732">Signal</keyword>
<dbReference type="InterPro" id="IPR036116">
    <property type="entry name" value="FN3_sf"/>
</dbReference>
<evidence type="ECO:0000256" key="2">
    <source>
        <dbReference type="SAM" id="SignalP"/>
    </source>
</evidence>
<sequence length="1096" mass="122352">MKHLSYLTGFLFASLAAIPTFGQTTTNSFPKLGEKSSAPLMMAPPHRTPQAIDDKAKGITMYAGQLVSQDKKRGWIKFRTGKASDYTTLKNFTPEDDQHQAYGPYCSAFDGKDCYAIIAQTYTYGVHPLYFAKLNVATGDTTTIYKFNDTEKNRWYIGYDVYALSYDPKTKEIYGLGKDYETQIIDGEEKIVNAYSVLYTIDKNTGEFSKVQDFNRVYYNFSFDYDGNCYMLRPKAKSEQDQSVVGTELVKFNSDFNEVSVTECKSQWGETFIQKYFGTMSFDFTTGNLWWIPVGDYGATTLYTINLATGVYEGKSWFNIGNSFVGLTIPYMEADSRTAPAQVSKLDARADVNGAMNDTIKWENPTKAWNGTDLSDLKEVLVYRKKPNVATTELTSTETLLSTANADLIAKIDATNKMGQPMQYVDANPYKGVNTYYVVASRVAGEKGVPDSIRCYMGVDVPGAVQNIQIKKKGTGIELSWEAPTKGLNNGFINESELTYTVTRMPDNVVVAKDLTGTKYEDNTLGEQQKYSYKIMAKSNAGEGEVAESEGIMAGSALKTPIKLNFATQDDANRWNCPATQSIYFYYCGGYDEDSKCLIGYSNYKEAEGFVTSPPLKLEGGKTYRITTDFYAHQKETPFDLKLTMGTNGEDTKDATVIREEKDYSYKNMYTREVLEDMFTAPTDGTYYFGMSVATHSQYNNFRLFGLNVDYVADNDLKAFTINGIQEAVVGYNNKCTVKVRNVGSKTQSKYSIKIYCDDEGTKTLVGETTNVPTLEAGKIAEVPVTFNPTKDGMFDFYAVVELEGDQEHSNDKTAVTRIKVNPEGTTPWTNIVTSGKDESEDTHGPSMNSDTYERTQSIYLASEIKADKDGNIKRLGYIYNANDNLTDRTDPFNAKIYLAHTDKESYTSSSQWLSNDELTLVYDGTFTLEPGRNNILAFDLNTPFKYDKTKNLIVVFEKEGAVPSNLMFCAVYKVFNSNASNVYRMLEYAEASPFDKTKSHAYNSAPVLYLGFDVANNISNANVASGTFFYNTNTDIITFDKTIKVANFYSVDGKLVKTINAIANGRTKVNLPTGLYIVRTIDTNGVATSVKLNVK</sequence>
<dbReference type="SUPFAM" id="SSF49265">
    <property type="entry name" value="Fibronectin type III"/>
    <property type="match status" value="1"/>
</dbReference>
<dbReference type="Gene3D" id="2.60.40.10">
    <property type="entry name" value="Immunoglobulins"/>
    <property type="match status" value="2"/>
</dbReference>
<reference evidence="4 5" key="1">
    <citation type="submission" date="2018-06" db="EMBL/GenBank/DDBJ databases">
        <authorList>
            <consortium name="Pathogen Informatics"/>
            <person name="Doyle S."/>
        </authorList>
    </citation>
    <scope>NUCLEOTIDE SEQUENCE [LARGE SCALE GENOMIC DNA]</scope>
    <source>
        <strain evidence="4 5">NCTC13043</strain>
    </source>
</reference>
<dbReference type="Proteomes" id="UP000254235">
    <property type="component" value="Unassembled WGS sequence"/>
</dbReference>
<dbReference type="InterPro" id="IPR011635">
    <property type="entry name" value="CARDB"/>
</dbReference>
<evidence type="ECO:0000259" key="3">
    <source>
        <dbReference type="PROSITE" id="PS50853"/>
    </source>
</evidence>
<organism evidence="4 5">
    <name type="scientific">Prevotella pallens</name>
    <dbReference type="NCBI Taxonomy" id="60133"/>
    <lineage>
        <taxon>Bacteria</taxon>
        <taxon>Pseudomonadati</taxon>
        <taxon>Bacteroidota</taxon>
        <taxon>Bacteroidia</taxon>
        <taxon>Bacteroidales</taxon>
        <taxon>Prevotellaceae</taxon>
        <taxon>Prevotella</taxon>
    </lineage>
</organism>
<dbReference type="GeneID" id="78570134"/>
<dbReference type="InterPro" id="IPR003961">
    <property type="entry name" value="FN3_dom"/>
</dbReference>
<feature type="signal peptide" evidence="2">
    <location>
        <begin position="1"/>
        <end position="22"/>
    </location>
</feature>
<dbReference type="SMART" id="SM00060">
    <property type="entry name" value="FN3"/>
    <property type="match status" value="1"/>
</dbReference>
<accession>A0A379EYR3</accession>
<dbReference type="AlphaFoldDB" id="A0A379EYR3"/>
<gene>
    <name evidence="4" type="ORF">NCTC13043_00396</name>
</gene>
<dbReference type="EMBL" id="UGTP01000001">
    <property type="protein sequence ID" value="SUC11540.1"/>
    <property type="molecule type" value="Genomic_DNA"/>
</dbReference>
<dbReference type="InterPro" id="IPR013783">
    <property type="entry name" value="Ig-like_fold"/>
</dbReference>
<dbReference type="RefSeq" id="WP_115082844.1">
    <property type="nucleotide sequence ID" value="NZ_UGTP01000001.1"/>
</dbReference>
<feature type="chain" id="PRO_5016829595" evidence="2">
    <location>
        <begin position="23"/>
        <end position="1096"/>
    </location>
</feature>
<dbReference type="PROSITE" id="PS50853">
    <property type="entry name" value="FN3"/>
    <property type="match status" value="1"/>
</dbReference>
<feature type="domain" description="Fibronectin type-III" evidence="3">
    <location>
        <begin position="461"/>
        <end position="557"/>
    </location>
</feature>
<evidence type="ECO:0000313" key="4">
    <source>
        <dbReference type="EMBL" id="SUC11540.1"/>
    </source>
</evidence>
<evidence type="ECO:0000256" key="1">
    <source>
        <dbReference type="SAM" id="MobiDB-lite"/>
    </source>
</evidence>
<proteinExistence type="predicted"/>
<evidence type="ECO:0000313" key="5">
    <source>
        <dbReference type="Proteomes" id="UP000254235"/>
    </source>
</evidence>